<dbReference type="InterPro" id="IPR050922">
    <property type="entry name" value="LytR/CpsA/Psr_CW_biosynth"/>
</dbReference>
<name>A0ABW1MVN1_9ACTN</name>
<gene>
    <name evidence="5" type="ORF">ACFP4F_33530</name>
</gene>
<dbReference type="EMBL" id="JBHSPX010000014">
    <property type="protein sequence ID" value="MFC6067443.1"/>
    <property type="molecule type" value="Genomic_DNA"/>
</dbReference>
<comment type="caution">
    <text evidence="5">The sequence shown here is derived from an EMBL/GenBank/DDBJ whole genome shotgun (WGS) entry which is preliminary data.</text>
</comment>
<dbReference type="RefSeq" id="WP_031065633.1">
    <property type="nucleotide sequence ID" value="NZ_JBHSPX010000014.1"/>
</dbReference>
<sequence length="480" mass="51833">MPEPPRTLPLPAPGRRRRRARWIVRATAGVSVVLLAASGVGHAMVTGVNEGISRVDAFKDMGKRPRAGSGDGMNFLVAGTDGRDRLSAAEKKRYHLGGAPCHCTDTVMLVHLSAARDRASVISLPRDSFVEAPARKDEKTGRTTPAHPIKLNAAYAEGGPNLTVRTVEHMTGVHIDHYLEVDFTSFMKTVDAVGGVRVCTTRPLRDRYSGLDLPKGASELNGGQALQYVRARHLDGGSDLGRMQRQQRFLVALLHKITDSDALVNPVTFKRITSTLLDSLRADAGFGTREMVALGQALRGFKPSSSEFASVPVSDISYSVPNIGSTVKWDEERAEKLFAAVRADRPLAVHKKRKERATVVDVPPDEIRVQVDNGTRTRGHAARADKALRATGFATTGTPRNAPAPADRTVISYDPRWNRSVRTLAAALPGAELRPVQGQGPVLRVTLGPDHKGVHKVRAEVPAPDSGDVPAVTGDEEECR</sequence>
<protein>
    <submittedName>
        <fullName evidence="5">LCP family protein</fullName>
    </submittedName>
</protein>
<dbReference type="NCBIfam" id="TIGR00350">
    <property type="entry name" value="lytR_cpsA_psr"/>
    <property type="match status" value="1"/>
</dbReference>
<dbReference type="InterPro" id="IPR004474">
    <property type="entry name" value="LytR_CpsA_psr"/>
</dbReference>
<evidence type="ECO:0000256" key="1">
    <source>
        <dbReference type="ARBA" id="ARBA00006068"/>
    </source>
</evidence>
<proteinExistence type="inferred from homology"/>
<dbReference type="PANTHER" id="PTHR33392:SF6">
    <property type="entry name" value="POLYISOPRENYL-TEICHOIC ACID--PEPTIDOGLYCAN TEICHOIC ACID TRANSFERASE TAGU"/>
    <property type="match status" value="1"/>
</dbReference>
<evidence type="ECO:0000313" key="6">
    <source>
        <dbReference type="Proteomes" id="UP001596139"/>
    </source>
</evidence>
<evidence type="ECO:0000313" key="5">
    <source>
        <dbReference type="EMBL" id="MFC6067443.1"/>
    </source>
</evidence>
<reference evidence="6" key="1">
    <citation type="journal article" date="2019" name="Int. J. Syst. Evol. Microbiol.">
        <title>The Global Catalogue of Microorganisms (GCM) 10K type strain sequencing project: providing services to taxonomists for standard genome sequencing and annotation.</title>
        <authorList>
            <consortium name="The Broad Institute Genomics Platform"/>
            <consortium name="The Broad Institute Genome Sequencing Center for Infectious Disease"/>
            <person name="Wu L."/>
            <person name="Ma J."/>
        </authorList>
    </citation>
    <scope>NUCLEOTIDE SEQUENCE [LARGE SCALE GENOMIC DNA]</scope>
    <source>
        <strain evidence="6">CGMCC 1.15180</strain>
    </source>
</reference>
<dbReference type="Gene3D" id="3.30.70.2390">
    <property type="match status" value="1"/>
</dbReference>
<evidence type="ECO:0000259" key="3">
    <source>
        <dbReference type="Pfam" id="PF03816"/>
    </source>
</evidence>
<feature type="domain" description="Cell envelope-related transcriptional attenuator" evidence="3">
    <location>
        <begin position="104"/>
        <end position="258"/>
    </location>
</feature>
<feature type="region of interest" description="Disordered" evidence="2">
    <location>
        <begin position="458"/>
        <end position="480"/>
    </location>
</feature>
<comment type="similarity">
    <text evidence="1">Belongs to the LytR/CpsA/Psr (LCP) family.</text>
</comment>
<dbReference type="PANTHER" id="PTHR33392">
    <property type="entry name" value="POLYISOPRENYL-TEICHOIC ACID--PEPTIDOGLYCAN TEICHOIC ACID TRANSFERASE TAGU"/>
    <property type="match status" value="1"/>
</dbReference>
<evidence type="ECO:0000256" key="2">
    <source>
        <dbReference type="SAM" id="MobiDB-lite"/>
    </source>
</evidence>
<dbReference type="Pfam" id="PF03816">
    <property type="entry name" value="LytR_cpsA_psr"/>
    <property type="match status" value="1"/>
</dbReference>
<accession>A0ABW1MVN1</accession>
<dbReference type="Gene3D" id="3.40.630.190">
    <property type="entry name" value="LCP protein"/>
    <property type="match status" value="1"/>
</dbReference>
<keyword evidence="6" id="KW-1185">Reference proteome</keyword>
<feature type="domain" description="LytR/CpsA/Psr regulator C-terminal" evidence="4">
    <location>
        <begin position="366"/>
        <end position="450"/>
    </location>
</feature>
<evidence type="ECO:0000259" key="4">
    <source>
        <dbReference type="Pfam" id="PF13399"/>
    </source>
</evidence>
<dbReference type="Proteomes" id="UP001596139">
    <property type="component" value="Unassembled WGS sequence"/>
</dbReference>
<dbReference type="Pfam" id="PF13399">
    <property type="entry name" value="LytR_C"/>
    <property type="match status" value="1"/>
</dbReference>
<dbReference type="InterPro" id="IPR027381">
    <property type="entry name" value="LytR/CpsA/Psr_C"/>
</dbReference>
<organism evidence="5 6">
    <name type="scientific">Streptomyces ochraceiscleroticus</name>
    <dbReference type="NCBI Taxonomy" id="47761"/>
    <lineage>
        <taxon>Bacteria</taxon>
        <taxon>Bacillati</taxon>
        <taxon>Actinomycetota</taxon>
        <taxon>Actinomycetes</taxon>
        <taxon>Kitasatosporales</taxon>
        <taxon>Streptomycetaceae</taxon>
        <taxon>Streptomyces</taxon>
    </lineage>
</organism>